<dbReference type="Gene3D" id="3.90.1150.10">
    <property type="entry name" value="Aspartate Aminotransferase, domain 1"/>
    <property type="match status" value="1"/>
</dbReference>
<accession>A0A382SGH2</accession>
<gene>
    <name evidence="3" type="ORF">METZ01_LOCUS361429</name>
</gene>
<dbReference type="PANTHER" id="PTHR43586">
    <property type="entry name" value="CYSTEINE DESULFURASE"/>
    <property type="match status" value="1"/>
</dbReference>
<protein>
    <recommendedName>
        <fullName evidence="2">Aminotransferase class V domain-containing protein</fullName>
    </recommendedName>
</protein>
<sequence length="133" mass="14546">MDRVDNAVKPKSGATGFDLNRVRDDFPVLCQRPHGRRLAFLDSAASAQKPRSVIDAVLHCYEAEYANVHRGVYWLSERATEAFDGAREKVRSFVNAPKASEIVFVRGATEGINLVASSYGGTFLDAGDEVIVS</sequence>
<dbReference type="Pfam" id="PF00266">
    <property type="entry name" value="Aminotran_5"/>
    <property type="match status" value="1"/>
</dbReference>
<feature type="domain" description="Aminotransferase class V" evidence="2">
    <location>
        <begin position="40"/>
        <end position="133"/>
    </location>
</feature>
<reference evidence="3" key="1">
    <citation type="submission" date="2018-05" db="EMBL/GenBank/DDBJ databases">
        <authorList>
            <person name="Lanie J.A."/>
            <person name="Ng W.-L."/>
            <person name="Kazmierczak K.M."/>
            <person name="Andrzejewski T.M."/>
            <person name="Davidsen T.M."/>
            <person name="Wayne K.J."/>
            <person name="Tettelin H."/>
            <person name="Glass J.I."/>
            <person name="Rusch D."/>
            <person name="Podicherti R."/>
            <person name="Tsui H.-C.T."/>
            <person name="Winkler M.E."/>
        </authorList>
    </citation>
    <scope>NUCLEOTIDE SEQUENCE</scope>
</reference>
<proteinExistence type="predicted"/>
<dbReference type="InterPro" id="IPR015422">
    <property type="entry name" value="PyrdxlP-dep_Trfase_small"/>
</dbReference>
<organism evidence="3">
    <name type="scientific">marine metagenome</name>
    <dbReference type="NCBI Taxonomy" id="408172"/>
    <lineage>
        <taxon>unclassified sequences</taxon>
        <taxon>metagenomes</taxon>
        <taxon>ecological metagenomes</taxon>
    </lineage>
</organism>
<dbReference type="Gene3D" id="3.40.640.10">
    <property type="entry name" value="Type I PLP-dependent aspartate aminotransferase-like (Major domain)"/>
    <property type="match status" value="1"/>
</dbReference>
<name>A0A382SGH2_9ZZZZ</name>
<evidence type="ECO:0000256" key="1">
    <source>
        <dbReference type="ARBA" id="ARBA00022898"/>
    </source>
</evidence>
<dbReference type="AlphaFoldDB" id="A0A382SGH2"/>
<evidence type="ECO:0000259" key="2">
    <source>
        <dbReference type="Pfam" id="PF00266"/>
    </source>
</evidence>
<dbReference type="EMBL" id="UINC01128669">
    <property type="protein sequence ID" value="SVD08575.1"/>
    <property type="molecule type" value="Genomic_DNA"/>
</dbReference>
<evidence type="ECO:0000313" key="3">
    <source>
        <dbReference type="EMBL" id="SVD08575.1"/>
    </source>
</evidence>
<dbReference type="InterPro" id="IPR015424">
    <property type="entry name" value="PyrdxlP-dep_Trfase"/>
</dbReference>
<keyword evidence="1" id="KW-0663">Pyridoxal phosphate</keyword>
<dbReference type="PANTHER" id="PTHR43586:SF8">
    <property type="entry name" value="CYSTEINE DESULFURASE 1, CHLOROPLASTIC"/>
    <property type="match status" value="1"/>
</dbReference>
<dbReference type="InterPro" id="IPR015421">
    <property type="entry name" value="PyrdxlP-dep_Trfase_major"/>
</dbReference>
<dbReference type="SUPFAM" id="SSF53383">
    <property type="entry name" value="PLP-dependent transferases"/>
    <property type="match status" value="1"/>
</dbReference>
<dbReference type="InterPro" id="IPR000192">
    <property type="entry name" value="Aminotrans_V_dom"/>
</dbReference>
<feature type="non-terminal residue" evidence="3">
    <location>
        <position position="133"/>
    </location>
</feature>